<evidence type="ECO:0000313" key="2">
    <source>
        <dbReference type="RefSeq" id="XP_017784733.1"/>
    </source>
</evidence>
<reference evidence="2 3" key="1">
    <citation type="submission" date="2025-05" db="UniProtKB">
        <authorList>
            <consortium name="RefSeq"/>
        </authorList>
    </citation>
    <scope>IDENTIFICATION</scope>
    <source>
        <tissue evidence="2 3">Whole Larva</tissue>
    </source>
</reference>
<accession>A0ABM1ND34</accession>
<name>A0ABM1ND34_NICVS</name>
<protein>
    <submittedName>
        <fullName evidence="2 3">Uncharacterized protein LOC108568268</fullName>
    </submittedName>
</protein>
<dbReference type="GeneID" id="108568268"/>
<dbReference type="Proteomes" id="UP000695000">
    <property type="component" value="Unplaced"/>
</dbReference>
<evidence type="ECO:0000313" key="3">
    <source>
        <dbReference type="RefSeq" id="XP_017784734.1"/>
    </source>
</evidence>
<proteinExistence type="predicted"/>
<sequence length="272" mass="31405">MDVKDVGIAGWTFNKTRKARSIKGNTSKKIMRIEFYSCMQKPNESVVDFIIRKMADYKKLIKTSNEKQLLSVIQRLLLPTNSTWAYELHIVNAKDLLFEALQRERQPNMDEIHFKPNCHYCSEGHFYDSCPVLHNVEVMKIGEISENRIHKDLIYISLKMNDITHLAVVGIKTTHTFVKDGLILCCPDSVLEYTVLDSEGCDMFARGPHTAVFDVDNFQIVNTVYEVANLEVDIILGSDWLANVGAIIDYEQNCIYFNEWNNLQLEFLKKNQ</sequence>
<dbReference type="RefSeq" id="XP_017784734.1">
    <property type="nucleotide sequence ID" value="XM_017929245.1"/>
</dbReference>
<organism evidence="1 3">
    <name type="scientific">Nicrophorus vespilloides</name>
    <name type="common">Boreal carrion beetle</name>
    <dbReference type="NCBI Taxonomy" id="110193"/>
    <lineage>
        <taxon>Eukaryota</taxon>
        <taxon>Metazoa</taxon>
        <taxon>Ecdysozoa</taxon>
        <taxon>Arthropoda</taxon>
        <taxon>Hexapoda</taxon>
        <taxon>Insecta</taxon>
        <taxon>Pterygota</taxon>
        <taxon>Neoptera</taxon>
        <taxon>Endopterygota</taxon>
        <taxon>Coleoptera</taxon>
        <taxon>Polyphaga</taxon>
        <taxon>Staphyliniformia</taxon>
        <taxon>Silphidae</taxon>
        <taxon>Nicrophorinae</taxon>
        <taxon>Nicrophorus</taxon>
    </lineage>
</organism>
<keyword evidence="1" id="KW-1185">Reference proteome</keyword>
<gene>
    <name evidence="2 3" type="primary">LOC108568268</name>
</gene>
<dbReference type="InterPro" id="IPR021109">
    <property type="entry name" value="Peptidase_aspartic_dom_sf"/>
</dbReference>
<dbReference type="RefSeq" id="XP_017784733.1">
    <property type="nucleotide sequence ID" value="XM_017929244.1"/>
</dbReference>
<dbReference type="Gene3D" id="2.40.70.10">
    <property type="entry name" value="Acid Proteases"/>
    <property type="match status" value="1"/>
</dbReference>
<evidence type="ECO:0000313" key="1">
    <source>
        <dbReference type="Proteomes" id="UP000695000"/>
    </source>
</evidence>